<feature type="compositionally biased region" description="Low complexity" evidence="1">
    <location>
        <begin position="410"/>
        <end position="440"/>
    </location>
</feature>
<dbReference type="AlphaFoldDB" id="A0A095C9E1"/>
<evidence type="ECO:0000313" key="3">
    <source>
        <dbReference type="EMBL" id="KGB76284.1"/>
    </source>
</evidence>
<dbReference type="KEGG" id="cdeu:CNBG_2122"/>
<reference evidence="3 4" key="1">
    <citation type="journal article" date="2011" name="MBio">
        <title>Genome variation in Cryptococcus gattii, an emerging pathogen of immunocompetent hosts.</title>
        <authorList>
            <person name="D'Souza C.A."/>
            <person name="Kronstad J.W."/>
            <person name="Taylor G."/>
            <person name="Warren R."/>
            <person name="Yuen M."/>
            <person name="Hu G."/>
            <person name="Jung W.H."/>
            <person name="Sham A."/>
            <person name="Kidd S.E."/>
            <person name="Tangen K."/>
            <person name="Lee N."/>
            <person name="Zeilmaker T."/>
            <person name="Sawkins J."/>
            <person name="McVicker G."/>
            <person name="Shah S."/>
            <person name="Gnerre S."/>
            <person name="Griggs A."/>
            <person name="Zeng Q."/>
            <person name="Bartlett K."/>
            <person name="Li W."/>
            <person name="Wang X."/>
            <person name="Heitman J."/>
            <person name="Stajich J.E."/>
            <person name="Fraser J.A."/>
            <person name="Meyer W."/>
            <person name="Carter D."/>
            <person name="Schein J."/>
            <person name="Krzywinski M."/>
            <person name="Kwon-Chung K.J."/>
            <person name="Varma A."/>
            <person name="Wang J."/>
            <person name="Brunham R."/>
            <person name="Fyfe M."/>
            <person name="Ouellette B.F."/>
            <person name="Siddiqui A."/>
            <person name="Marra M."/>
            <person name="Jones S."/>
            <person name="Holt R."/>
            <person name="Birren B.W."/>
            <person name="Galagan J.E."/>
            <person name="Cuomo C.A."/>
        </authorList>
    </citation>
    <scope>NUCLEOTIDE SEQUENCE [LARGE SCALE GENOMIC DNA]</scope>
    <source>
        <strain evidence="3 4">R265</strain>
    </source>
</reference>
<reference evidence="3 4" key="2">
    <citation type="journal article" date="2018" name="Proc. Natl. Acad. Sci.">
        <title>RNAi is a critical determinant of centromere evolution in closely related fungi.</title>
        <authorList>
            <person name="Yadav V."/>
            <person name="Sun S."/>
            <person name="Billmyre R.B."/>
            <person name="Thimmappa B.C."/>
            <person name="Shea T."/>
            <person name="Lintner R."/>
            <person name="Bakkeren G."/>
            <person name="Cuomo C.A."/>
            <person name="Heitman J."/>
            <person name="Sanyal K."/>
        </authorList>
    </citation>
    <scope>NUCLEOTIDE SEQUENCE [LARGE SCALE GENOMIC DNA]</scope>
    <source>
        <strain evidence="3 4">R265</strain>
    </source>
</reference>
<proteinExistence type="predicted"/>
<dbReference type="OrthoDB" id="2536450at2759"/>
<dbReference type="Proteomes" id="UP000029445">
    <property type="component" value="Chromosome 7"/>
</dbReference>
<keyword evidence="4" id="KW-1185">Reference proteome</keyword>
<feature type="region of interest" description="Disordered" evidence="1">
    <location>
        <begin position="218"/>
        <end position="249"/>
    </location>
</feature>
<dbReference type="OMA" id="NECIFGA"/>
<evidence type="ECO:0000256" key="1">
    <source>
        <dbReference type="SAM" id="MobiDB-lite"/>
    </source>
</evidence>
<organism evidence="3 4">
    <name type="scientific">Cryptococcus deuterogattii (strain R265)</name>
    <name type="common">Cryptococcus gattii VGII (strain R265)</name>
    <dbReference type="NCBI Taxonomy" id="294750"/>
    <lineage>
        <taxon>Eukaryota</taxon>
        <taxon>Fungi</taxon>
        <taxon>Dikarya</taxon>
        <taxon>Basidiomycota</taxon>
        <taxon>Agaricomycotina</taxon>
        <taxon>Tremellomycetes</taxon>
        <taxon>Tremellales</taxon>
        <taxon>Cryptococcaceae</taxon>
        <taxon>Cryptococcus</taxon>
        <taxon>Cryptococcus gattii species complex</taxon>
    </lineage>
</organism>
<dbReference type="GeneID" id="88178496"/>
<accession>A0A095C9E1</accession>
<sequence>MRISASLIAIGAAASVATAQNVSIPGLTSSALHLLSSSCQTAVKELLSPNSPTGQCLNTTAAQTVLNSNGSVVPSVENWLESICTSNPCSNSTLQNATQTILSQCSTDLQKFGVTNETVKVIVQSYPLAREVVCLKTTEPFTSNSTSNNSTSGGYGGGASSSASSWASSATGWATSAWDSATATSSMWNNGAETDAGPSASFAAESAYKLIRRQADKSSGSSASPFVSSTSSAASPGSTASSSGNSTSNTTETYCLISVIDELSYYLGTNLTLQEIATIALGGNATAVQTLASIPPTALCNDCIFGALSLVETEFPDVGTSIWIGNTTLNQYFDTTCNATGLVVSQNGTLPHNVTASAYNSTFPYPFVNGTSTYSPTSTAAHIPLQSVIPNHNVTIGHTTIGFGNGTRGSSSTTSSAPSQSSSSSSSGSTSSSVATAAASNPAAVKARWMGQ</sequence>
<evidence type="ECO:0000256" key="2">
    <source>
        <dbReference type="SAM" id="SignalP"/>
    </source>
</evidence>
<dbReference type="PANTHER" id="PTHR34862:SF1">
    <property type="entry name" value="SPARK DOMAIN-CONTAINING PROTEIN"/>
    <property type="match status" value="1"/>
</dbReference>
<feature type="signal peptide" evidence="2">
    <location>
        <begin position="1"/>
        <end position="19"/>
    </location>
</feature>
<protein>
    <submittedName>
        <fullName evidence="3">Uncharacterized protein</fullName>
    </submittedName>
</protein>
<dbReference type="HOGENOM" id="CLU_605524_0_0_1"/>
<evidence type="ECO:0000313" key="4">
    <source>
        <dbReference type="Proteomes" id="UP000029445"/>
    </source>
</evidence>
<dbReference type="EMBL" id="CP025765">
    <property type="protein sequence ID" value="KGB76284.1"/>
    <property type="molecule type" value="Genomic_DNA"/>
</dbReference>
<dbReference type="RefSeq" id="XP_062882177.1">
    <property type="nucleotide sequence ID" value="XM_063026222.1"/>
</dbReference>
<keyword evidence="2" id="KW-0732">Signal</keyword>
<dbReference type="PANTHER" id="PTHR34862">
    <property type="entry name" value="SPARK DOMAIN-CONTAINING PROTEIN"/>
    <property type="match status" value="1"/>
</dbReference>
<dbReference type="VEuPathDB" id="FungiDB:CNBG_2122"/>
<name>A0A095C9E1_CRYD2</name>
<gene>
    <name evidence="3" type="ORF">CNBG_2122</name>
</gene>
<feature type="chain" id="PRO_5001913644" evidence="2">
    <location>
        <begin position="20"/>
        <end position="452"/>
    </location>
</feature>
<feature type="region of interest" description="Disordered" evidence="1">
    <location>
        <begin position="399"/>
        <end position="452"/>
    </location>
</feature>